<evidence type="ECO:0000313" key="3">
    <source>
        <dbReference type="Proteomes" id="UP001242313"/>
    </source>
</evidence>
<comment type="caution">
    <text evidence="2">The sequence shown here is derived from an EMBL/GenBank/DDBJ whole genome shotgun (WGS) entry which is preliminary data.</text>
</comment>
<organism evidence="2 3">
    <name type="scientific">Mesobacillus stamsii</name>
    <dbReference type="NCBI Taxonomy" id="225347"/>
    <lineage>
        <taxon>Bacteria</taxon>
        <taxon>Bacillati</taxon>
        <taxon>Bacillota</taxon>
        <taxon>Bacilli</taxon>
        <taxon>Bacillales</taxon>
        <taxon>Bacillaceae</taxon>
        <taxon>Mesobacillus</taxon>
    </lineage>
</organism>
<accession>A0ABU0FY86</accession>
<proteinExistence type="predicted"/>
<dbReference type="Proteomes" id="UP001242313">
    <property type="component" value="Unassembled WGS sequence"/>
</dbReference>
<protein>
    <submittedName>
        <fullName evidence="2">Uncharacterized protein</fullName>
    </submittedName>
</protein>
<keyword evidence="3" id="KW-1185">Reference proteome</keyword>
<reference evidence="2 3" key="1">
    <citation type="submission" date="2023-07" db="EMBL/GenBank/DDBJ databases">
        <title>Genomic Encyclopedia of Type Strains, Phase IV (KMG-IV): sequencing the most valuable type-strain genomes for metagenomic binning, comparative biology and taxonomic classification.</title>
        <authorList>
            <person name="Goeker M."/>
        </authorList>
    </citation>
    <scope>NUCLEOTIDE SEQUENCE [LARGE SCALE GENOMIC DNA]</scope>
    <source>
        <strain evidence="2 3">DSM 19598</strain>
    </source>
</reference>
<dbReference type="EMBL" id="JAUSUN010000014">
    <property type="protein sequence ID" value="MDQ0414308.1"/>
    <property type="molecule type" value="Genomic_DNA"/>
</dbReference>
<evidence type="ECO:0000313" key="2">
    <source>
        <dbReference type="EMBL" id="MDQ0414308.1"/>
    </source>
</evidence>
<feature type="region of interest" description="Disordered" evidence="1">
    <location>
        <begin position="1"/>
        <end position="45"/>
    </location>
</feature>
<name>A0ABU0FY86_9BACI</name>
<gene>
    <name evidence="2" type="ORF">J2S25_002516</name>
</gene>
<sequence>MSRIGALKNQKKGKQVANEPYLRTKNQKKGKEVTNEPYWRTQKPE</sequence>
<evidence type="ECO:0000256" key="1">
    <source>
        <dbReference type="SAM" id="MobiDB-lite"/>
    </source>
</evidence>